<accession>E3CUQ4</accession>
<evidence type="ECO:0008006" key="4">
    <source>
        <dbReference type="Google" id="ProtNLM"/>
    </source>
</evidence>
<sequence>MPFGFRDGGLDGFTERGRNRIMRTAWRNAVLFALVLCGVWTGTAFAFSAARVEQDAREALRGLYETTPEAGDLAKEAKGILVFPQVVKAGFVVGAQHGIGVLFQQDAVTGYYETDAASYGIQAGVQKFGYALFLLSDSAMENLRTSDGWEVGSCPSLVIVDKGWARSHTTTTARKDVYAFFFGQHGLMLGMGFQGSKVTRVTPDS</sequence>
<evidence type="ECO:0000313" key="3">
    <source>
        <dbReference type="Proteomes" id="UP000005096"/>
    </source>
</evidence>
<dbReference type="STRING" id="584708.Apau_0706"/>
<dbReference type="Proteomes" id="UP000005096">
    <property type="component" value="Chromosome"/>
</dbReference>
<reference evidence="2 3" key="1">
    <citation type="journal article" date="2010" name="Stand. Genomic Sci.">
        <title>Non-contiguous finished genome sequence of Aminomonas paucivorans type strain (GLU-3).</title>
        <authorList>
            <person name="Pitluck S."/>
            <person name="Yasawong M."/>
            <person name="Held B."/>
            <person name="Lapidus A."/>
            <person name="Nolan M."/>
            <person name="Copeland A."/>
            <person name="Lucas S."/>
            <person name="Del Rio T.G."/>
            <person name="Tice H."/>
            <person name="Cheng J.F."/>
            <person name="Chertkov O."/>
            <person name="Goodwin L."/>
            <person name="Tapia R."/>
            <person name="Han C."/>
            <person name="Liolios K."/>
            <person name="Ivanova N."/>
            <person name="Mavromatis K."/>
            <person name="Ovchinnikova G."/>
            <person name="Pati A."/>
            <person name="Chen A."/>
            <person name="Palaniappan K."/>
            <person name="Land M."/>
            <person name="Hauser L."/>
            <person name="Chang Y.J."/>
            <person name="Jeffries C.D."/>
            <person name="Pukall R."/>
            <person name="Spring S."/>
            <person name="Rohde M."/>
            <person name="Sikorski J."/>
            <person name="Goker M."/>
            <person name="Woyke T."/>
            <person name="Bristow J."/>
            <person name="Eisen J.A."/>
            <person name="Markowitz V."/>
            <person name="Hugenholtz P."/>
            <person name="Kyrpides N.C."/>
            <person name="Klenk H.P."/>
        </authorList>
    </citation>
    <scope>NUCLEOTIDE SEQUENCE [LARGE SCALE GENOMIC DNA]</scope>
    <source>
        <strain evidence="2 3">DSM 12260</strain>
    </source>
</reference>
<dbReference type="PaxDb" id="584708-Apau_0706"/>
<evidence type="ECO:0000313" key="2">
    <source>
        <dbReference type="EMBL" id="EFQ23134.1"/>
    </source>
</evidence>
<keyword evidence="1" id="KW-0472">Membrane</keyword>
<dbReference type="eggNOG" id="COG2930">
    <property type="taxonomic scope" value="Bacteria"/>
</dbReference>
<gene>
    <name evidence="2" type="ORF">Apau_0706</name>
</gene>
<proteinExistence type="predicted"/>
<keyword evidence="1" id="KW-0812">Transmembrane</keyword>
<feature type="transmembrane region" description="Helical" evidence="1">
    <location>
        <begin position="25"/>
        <end position="47"/>
    </location>
</feature>
<name>E3CUQ4_9BACT</name>
<organism evidence="2 3">
    <name type="scientific">Aminomonas paucivorans DSM 12260</name>
    <dbReference type="NCBI Taxonomy" id="584708"/>
    <lineage>
        <taxon>Bacteria</taxon>
        <taxon>Thermotogati</taxon>
        <taxon>Synergistota</taxon>
        <taxon>Synergistia</taxon>
        <taxon>Synergistales</taxon>
        <taxon>Synergistaceae</taxon>
        <taxon>Aminomonas</taxon>
    </lineage>
</organism>
<keyword evidence="3" id="KW-1185">Reference proteome</keyword>
<keyword evidence="1" id="KW-1133">Transmembrane helix</keyword>
<dbReference type="EMBL" id="CM001022">
    <property type="protein sequence ID" value="EFQ23134.1"/>
    <property type="molecule type" value="Genomic_DNA"/>
</dbReference>
<protein>
    <recommendedName>
        <fullName evidence="4">Twin-arginine translocation pathway signal</fullName>
    </recommendedName>
</protein>
<dbReference type="AlphaFoldDB" id="E3CUQ4"/>
<dbReference type="HOGENOM" id="CLU_100983_0_0_0"/>
<evidence type="ECO:0000256" key="1">
    <source>
        <dbReference type="SAM" id="Phobius"/>
    </source>
</evidence>